<dbReference type="OrthoDB" id="9799347at2"/>
<dbReference type="InterPro" id="IPR013766">
    <property type="entry name" value="Thioredoxin_domain"/>
</dbReference>
<reference evidence="4" key="1">
    <citation type="submission" date="2016-11" db="EMBL/GenBank/DDBJ databases">
        <authorList>
            <person name="Varghese N."/>
            <person name="Submissions S."/>
        </authorList>
    </citation>
    <scope>NUCLEOTIDE SEQUENCE [LARGE SCALE GENOMIC DNA]</scope>
    <source>
        <strain evidence="4">CGMCC 1.8995</strain>
    </source>
</reference>
<name>A0A1M5PYV4_9ALTE</name>
<dbReference type="PROSITE" id="PS51352">
    <property type="entry name" value="THIOREDOXIN_2"/>
    <property type="match status" value="1"/>
</dbReference>
<keyword evidence="1" id="KW-0676">Redox-active center</keyword>
<dbReference type="Proteomes" id="UP000184520">
    <property type="component" value="Unassembled WGS sequence"/>
</dbReference>
<feature type="domain" description="Thioredoxin" evidence="2">
    <location>
        <begin position="39"/>
        <end position="171"/>
    </location>
</feature>
<dbReference type="SUPFAM" id="SSF52833">
    <property type="entry name" value="Thioredoxin-like"/>
    <property type="match status" value="1"/>
</dbReference>
<evidence type="ECO:0000259" key="2">
    <source>
        <dbReference type="PROSITE" id="PS51352"/>
    </source>
</evidence>
<dbReference type="EMBL" id="FQWD01000006">
    <property type="protein sequence ID" value="SHH07085.1"/>
    <property type="molecule type" value="Genomic_DNA"/>
</dbReference>
<dbReference type="InterPro" id="IPR036249">
    <property type="entry name" value="Thioredoxin-like_sf"/>
</dbReference>
<dbReference type="PANTHER" id="PTHR42852">
    <property type="entry name" value="THIOL:DISULFIDE INTERCHANGE PROTEIN DSBE"/>
    <property type="match status" value="1"/>
</dbReference>
<dbReference type="Pfam" id="PF00578">
    <property type="entry name" value="AhpC-TSA"/>
    <property type="match status" value="1"/>
</dbReference>
<evidence type="ECO:0000313" key="4">
    <source>
        <dbReference type="Proteomes" id="UP000184520"/>
    </source>
</evidence>
<dbReference type="AlphaFoldDB" id="A0A1M5PYV4"/>
<proteinExistence type="predicted"/>
<dbReference type="GO" id="GO:0015036">
    <property type="term" value="F:disulfide oxidoreductase activity"/>
    <property type="evidence" value="ECO:0007669"/>
    <property type="project" value="UniProtKB-ARBA"/>
</dbReference>
<dbReference type="PROSITE" id="PS00194">
    <property type="entry name" value="THIOREDOXIN_1"/>
    <property type="match status" value="1"/>
</dbReference>
<sequence>MTELKIVADFKRQTQQRGSIKTAALVVLAIAAMLAGVVAQRFVGEPEVTFQTVGGDVMNWQSEKWTVINYFAEWCTPCLRELPELNAYYQNGEARLLGVSYDNLSAEALKAMIERQQIQFPVVASEEVSNLPVPMPSVLPTTYIISPDGKLVKTLHGEQTEQGLTTLLLSL</sequence>
<dbReference type="PANTHER" id="PTHR42852:SF18">
    <property type="entry name" value="CHROMOSOME UNDETERMINED SCAFFOLD_47, WHOLE GENOME SHOTGUN SEQUENCE"/>
    <property type="match status" value="1"/>
</dbReference>
<dbReference type="STRING" id="634436.SAMN05216361_3673"/>
<gene>
    <name evidence="3" type="ORF">SAMN05216361_3673</name>
</gene>
<dbReference type="RefSeq" id="WP_084526686.1">
    <property type="nucleotide sequence ID" value="NZ_FQWD01000006.1"/>
</dbReference>
<dbReference type="InterPro" id="IPR050553">
    <property type="entry name" value="Thioredoxin_ResA/DsbE_sf"/>
</dbReference>
<dbReference type="Gene3D" id="3.40.30.10">
    <property type="entry name" value="Glutaredoxin"/>
    <property type="match status" value="1"/>
</dbReference>
<accession>A0A1M5PYV4</accession>
<dbReference type="CDD" id="cd02966">
    <property type="entry name" value="TlpA_like_family"/>
    <property type="match status" value="1"/>
</dbReference>
<dbReference type="InterPro" id="IPR000866">
    <property type="entry name" value="AhpC/TSA"/>
</dbReference>
<keyword evidence="4" id="KW-1185">Reference proteome</keyword>
<dbReference type="GO" id="GO:0016209">
    <property type="term" value="F:antioxidant activity"/>
    <property type="evidence" value="ECO:0007669"/>
    <property type="project" value="InterPro"/>
</dbReference>
<dbReference type="InterPro" id="IPR017937">
    <property type="entry name" value="Thioredoxin_CS"/>
</dbReference>
<organism evidence="3 4">
    <name type="scientific">Marisediminitalea aggregata</name>
    <dbReference type="NCBI Taxonomy" id="634436"/>
    <lineage>
        <taxon>Bacteria</taxon>
        <taxon>Pseudomonadati</taxon>
        <taxon>Pseudomonadota</taxon>
        <taxon>Gammaproteobacteria</taxon>
        <taxon>Alteromonadales</taxon>
        <taxon>Alteromonadaceae</taxon>
        <taxon>Marisediminitalea</taxon>
    </lineage>
</organism>
<protein>
    <submittedName>
        <fullName evidence="3">AhpC/TSA family protein</fullName>
    </submittedName>
</protein>
<evidence type="ECO:0000313" key="3">
    <source>
        <dbReference type="EMBL" id="SHH07085.1"/>
    </source>
</evidence>
<evidence type="ECO:0000256" key="1">
    <source>
        <dbReference type="ARBA" id="ARBA00023284"/>
    </source>
</evidence>